<sequence length="264" mass="29706">MESKIEALGLQNQDLKGEVSQLKKQMAQMFQILSQTNVAITVMANHGAAGHAQASNTPGPPPYAVRDPSYQRGIGTIEGRGPASGLVDYSTPRGSQTNTSDRGQVASLEERFSAMEKENQFGLEAVDLCLVSNVDLLADFKTLEFDKYKGSSCPRVHLAMYCRKMAAYKYDDKILVHCFQDSLTGASLNWYISLERGRVKTWRDLAEAFLKQYKYNEDMALDCSRLQNMAKREQEGFKEYVQRWCELAAQVQPPITERNGHHVH</sequence>
<name>A0A371FL84_MUCPR</name>
<evidence type="ECO:0000313" key="5">
    <source>
        <dbReference type="Proteomes" id="UP000257109"/>
    </source>
</evidence>
<keyword evidence="5" id="KW-1185">Reference proteome</keyword>
<reference evidence="4" key="1">
    <citation type="submission" date="2018-05" db="EMBL/GenBank/DDBJ databases">
        <title>Draft genome of Mucuna pruriens seed.</title>
        <authorList>
            <person name="Nnadi N.E."/>
            <person name="Vos R."/>
            <person name="Hasami M.H."/>
            <person name="Devisetty U.K."/>
            <person name="Aguiy J.C."/>
        </authorList>
    </citation>
    <scope>NUCLEOTIDE SEQUENCE [LARGE SCALE GENOMIC DNA]</scope>
    <source>
        <strain evidence="4">JCA_2017</strain>
    </source>
</reference>
<dbReference type="AlphaFoldDB" id="A0A371FL84"/>
<gene>
    <name evidence="4" type="ORF">CR513_40528</name>
</gene>
<dbReference type="InterPro" id="IPR005162">
    <property type="entry name" value="Retrotrans_gag_dom"/>
</dbReference>
<evidence type="ECO:0000259" key="3">
    <source>
        <dbReference type="Pfam" id="PF03732"/>
    </source>
</evidence>
<feature type="coiled-coil region" evidence="1">
    <location>
        <begin position="5"/>
        <end position="32"/>
    </location>
</feature>
<accession>A0A371FL84</accession>
<feature type="domain" description="Retrotransposon gag" evidence="3">
    <location>
        <begin position="181"/>
        <end position="252"/>
    </location>
</feature>
<feature type="compositionally biased region" description="Polar residues" evidence="2">
    <location>
        <begin position="92"/>
        <end position="102"/>
    </location>
</feature>
<protein>
    <recommendedName>
        <fullName evidence="3">Retrotransposon gag domain-containing protein</fullName>
    </recommendedName>
</protein>
<dbReference type="EMBL" id="QJKJ01008642">
    <property type="protein sequence ID" value="RDX79088.1"/>
    <property type="molecule type" value="Genomic_DNA"/>
</dbReference>
<dbReference type="PANTHER" id="PTHR33223:SF8">
    <property type="entry name" value="OS04G0172440 PROTEIN"/>
    <property type="match status" value="1"/>
</dbReference>
<evidence type="ECO:0000256" key="2">
    <source>
        <dbReference type="SAM" id="MobiDB-lite"/>
    </source>
</evidence>
<keyword evidence="1" id="KW-0175">Coiled coil</keyword>
<feature type="non-terminal residue" evidence="4">
    <location>
        <position position="1"/>
    </location>
</feature>
<dbReference type="Proteomes" id="UP000257109">
    <property type="component" value="Unassembled WGS sequence"/>
</dbReference>
<feature type="region of interest" description="Disordered" evidence="2">
    <location>
        <begin position="50"/>
        <end position="104"/>
    </location>
</feature>
<dbReference type="PANTHER" id="PTHR33223">
    <property type="entry name" value="CCHC-TYPE DOMAIN-CONTAINING PROTEIN"/>
    <property type="match status" value="1"/>
</dbReference>
<dbReference type="Pfam" id="PF03732">
    <property type="entry name" value="Retrotrans_gag"/>
    <property type="match status" value="1"/>
</dbReference>
<proteinExistence type="predicted"/>
<organism evidence="4 5">
    <name type="scientific">Mucuna pruriens</name>
    <name type="common">Velvet bean</name>
    <name type="synonym">Dolichos pruriens</name>
    <dbReference type="NCBI Taxonomy" id="157652"/>
    <lineage>
        <taxon>Eukaryota</taxon>
        <taxon>Viridiplantae</taxon>
        <taxon>Streptophyta</taxon>
        <taxon>Embryophyta</taxon>
        <taxon>Tracheophyta</taxon>
        <taxon>Spermatophyta</taxon>
        <taxon>Magnoliopsida</taxon>
        <taxon>eudicotyledons</taxon>
        <taxon>Gunneridae</taxon>
        <taxon>Pentapetalae</taxon>
        <taxon>rosids</taxon>
        <taxon>fabids</taxon>
        <taxon>Fabales</taxon>
        <taxon>Fabaceae</taxon>
        <taxon>Papilionoideae</taxon>
        <taxon>50 kb inversion clade</taxon>
        <taxon>NPAAA clade</taxon>
        <taxon>indigoferoid/millettioid clade</taxon>
        <taxon>Phaseoleae</taxon>
        <taxon>Mucuna</taxon>
    </lineage>
</organism>
<comment type="caution">
    <text evidence="4">The sequence shown here is derived from an EMBL/GenBank/DDBJ whole genome shotgun (WGS) entry which is preliminary data.</text>
</comment>
<evidence type="ECO:0000313" key="4">
    <source>
        <dbReference type="EMBL" id="RDX79088.1"/>
    </source>
</evidence>
<evidence type="ECO:0000256" key="1">
    <source>
        <dbReference type="SAM" id="Coils"/>
    </source>
</evidence>